<organism evidence="1 2">
    <name type="scientific">Rhabditophanes sp. KR3021</name>
    <dbReference type="NCBI Taxonomy" id="114890"/>
    <lineage>
        <taxon>Eukaryota</taxon>
        <taxon>Metazoa</taxon>
        <taxon>Ecdysozoa</taxon>
        <taxon>Nematoda</taxon>
        <taxon>Chromadorea</taxon>
        <taxon>Rhabditida</taxon>
        <taxon>Tylenchina</taxon>
        <taxon>Panagrolaimomorpha</taxon>
        <taxon>Strongyloidoidea</taxon>
        <taxon>Alloionematidae</taxon>
        <taxon>Rhabditophanes</taxon>
    </lineage>
</organism>
<sequence length="322" mass="36580">MYPNILWNVIFNNFEYDCSMFNETTLNDDRFKSVPVGILYICLYVIYTIIYIPFLIAMFSSETRKITAYKILIVAGIVDILNLVNSSLISGIFCLNGTVYCHYPKFNFWVGAVGEVFWVFTGYLVCLLSINRILEMAKPRYASVLFDGFRIYGWMIIGFGWGIFLGVFTAPTFLSPVNKTWMYDIYFGFDIKITYTFDNLFHGIHNYGLCLLLSICTVLLIAIYVSKISIASNSMSGTNQLNKSLIRLYIQVSLICAITAFVGVSSAMMQFVEVPDWLFIASQVAWISVHGIPGCVFLAFNITLRRKILTGLGLKEYTHTTT</sequence>
<evidence type="ECO:0000313" key="2">
    <source>
        <dbReference type="WBParaSite" id="RSKR_0001084675.1"/>
    </source>
</evidence>
<protein>
    <submittedName>
        <fullName evidence="2">Serpentine Receptor, class T</fullName>
    </submittedName>
</protein>
<evidence type="ECO:0000313" key="1">
    <source>
        <dbReference type="Proteomes" id="UP000095286"/>
    </source>
</evidence>
<proteinExistence type="predicted"/>
<accession>A0AC35UFZ6</accession>
<reference evidence="2" key="1">
    <citation type="submission" date="2016-11" db="UniProtKB">
        <authorList>
            <consortium name="WormBaseParasite"/>
        </authorList>
    </citation>
    <scope>IDENTIFICATION</scope>
    <source>
        <strain evidence="2">KR3021</strain>
    </source>
</reference>
<name>A0AC35UFZ6_9BILA</name>
<dbReference type="Proteomes" id="UP000095286">
    <property type="component" value="Unplaced"/>
</dbReference>
<dbReference type="WBParaSite" id="RSKR_0001084675.1">
    <property type="protein sequence ID" value="RSKR_0001084675.1"/>
    <property type="gene ID" value="RSKR_0001084675"/>
</dbReference>